<keyword evidence="4" id="KW-0539">Nucleus</keyword>
<feature type="coiled-coil region" evidence="6">
    <location>
        <begin position="137"/>
        <end position="164"/>
    </location>
</feature>
<evidence type="ECO:0000256" key="5">
    <source>
        <dbReference type="RuleBase" id="RU004020"/>
    </source>
</evidence>
<reference evidence="8 9" key="1">
    <citation type="journal article" date="2013" name="BMC Genomics">
        <title>High quality de novo sequencing and assembly of the Saccharomyces arboricolus genome.</title>
        <authorList>
            <person name="Liti G."/>
            <person name="Nguyen Ba A.N."/>
            <person name="Blythe M."/>
            <person name="Mueller C.A."/>
            <person name="Bergstroem A."/>
            <person name="Cubillos F.A."/>
            <person name="Dafhnis-Calas F."/>
            <person name="Khoshraftar S."/>
            <person name="Malla S."/>
            <person name="Mehta N."/>
            <person name="Siow C.C."/>
            <person name="Warringer J."/>
            <person name="Moses A.M."/>
            <person name="Louis E.J."/>
            <person name="Nieduszynski C.A."/>
        </authorList>
    </citation>
    <scope>NUCLEOTIDE SEQUENCE [LARGE SCALE GENOMIC DNA]</scope>
    <source>
        <strain evidence="9">H-6 / AS 2.3317 / CBS 10644</strain>
    </source>
</reference>
<dbReference type="PANTHER" id="PTHR10015:SF427">
    <property type="entry name" value="HEAT SHOCK FACTOR PROTEIN"/>
    <property type="match status" value="1"/>
</dbReference>
<feature type="domain" description="HSF-type DNA-binding" evidence="7">
    <location>
        <begin position="9"/>
        <end position="103"/>
    </location>
</feature>
<accession>J8LM26</accession>
<dbReference type="PANTHER" id="PTHR10015">
    <property type="entry name" value="HEAT SHOCK TRANSCRIPTION FACTOR"/>
    <property type="match status" value="1"/>
</dbReference>
<dbReference type="GO" id="GO:0005634">
    <property type="term" value="C:nucleus"/>
    <property type="evidence" value="ECO:0007669"/>
    <property type="project" value="UniProtKB-SubCell"/>
</dbReference>
<proteinExistence type="inferred from homology"/>
<dbReference type="Proteomes" id="UP000006968">
    <property type="component" value="Chromosome X"/>
</dbReference>
<dbReference type="Pfam" id="PF00447">
    <property type="entry name" value="HSF_DNA-bind"/>
    <property type="match status" value="1"/>
</dbReference>
<dbReference type="Gene3D" id="1.10.10.10">
    <property type="entry name" value="Winged helix-like DNA-binding domain superfamily/Winged helix DNA-binding domain"/>
    <property type="match status" value="1"/>
</dbReference>
<keyword evidence="6" id="KW-0175">Coiled coil</keyword>
<comment type="subcellular location">
    <subcellularLocation>
        <location evidence="1">Nucleus</location>
    </subcellularLocation>
</comment>
<evidence type="ECO:0000256" key="1">
    <source>
        <dbReference type="ARBA" id="ARBA00004123"/>
    </source>
</evidence>
<dbReference type="InterPro" id="IPR000232">
    <property type="entry name" value="HSF_DNA-bd"/>
</dbReference>
<dbReference type="InterPro" id="IPR036390">
    <property type="entry name" value="WH_DNA-bd_sf"/>
</dbReference>
<dbReference type="EMBL" id="ALIE01000115">
    <property type="protein sequence ID" value="EJS43107.1"/>
    <property type="molecule type" value="Genomic_DNA"/>
</dbReference>
<keyword evidence="3" id="KW-0238">DNA-binding</keyword>
<gene>
    <name evidence="8" type="ORF">SU7_1907</name>
</gene>
<dbReference type="AlphaFoldDB" id="J8LM26"/>
<evidence type="ECO:0000313" key="8">
    <source>
        <dbReference type="EMBL" id="EJS43107.1"/>
    </source>
</evidence>
<organism evidence="8 9">
    <name type="scientific">Saccharomyces arboricola (strain H-6 / AS 2.3317 / CBS 10644)</name>
    <name type="common">Yeast</name>
    <dbReference type="NCBI Taxonomy" id="1160507"/>
    <lineage>
        <taxon>Eukaryota</taxon>
        <taxon>Fungi</taxon>
        <taxon>Dikarya</taxon>
        <taxon>Ascomycota</taxon>
        <taxon>Saccharomycotina</taxon>
        <taxon>Saccharomycetes</taxon>
        <taxon>Saccharomycetales</taxon>
        <taxon>Saccharomycetaceae</taxon>
        <taxon>Saccharomyces</taxon>
    </lineage>
</organism>
<name>J8LM26_SACAR</name>
<comment type="caution">
    <text evidence="8">The sequence shown here is derived from an EMBL/GenBank/DDBJ whole genome shotgun (WGS) entry which is preliminary data.</text>
</comment>
<dbReference type="GO" id="GO:0003700">
    <property type="term" value="F:DNA-binding transcription factor activity"/>
    <property type="evidence" value="ECO:0007669"/>
    <property type="project" value="InterPro"/>
</dbReference>
<evidence type="ECO:0000259" key="7">
    <source>
        <dbReference type="SMART" id="SM00415"/>
    </source>
</evidence>
<dbReference type="GO" id="GO:0043565">
    <property type="term" value="F:sequence-specific DNA binding"/>
    <property type="evidence" value="ECO:0007669"/>
    <property type="project" value="InterPro"/>
</dbReference>
<evidence type="ECO:0000256" key="3">
    <source>
        <dbReference type="ARBA" id="ARBA00023125"/>
    </source>
</evidence>
<evidence type="ECO:0000256" key="4">
    <source>
        <dbReference type="ARBA" id="ARBA00023242"/>
    </source>
</evidence>
<dbReference type="SMART" id="SM00415">
    <property type="entry name" value="HSF"/>
    <property type="match status" value="1"/>
</dbReference>
<dbReference type="SUPFAM" id="SSF46785">
    <property type="entry name" value="Winged helix' DNA-binding domain"/>
    <property type="match status" value="1"/>
</dbReference>
<evidence type="ECO:0000256" key="6">
    <source>
        <dbReference type="SAM" id="Coils"/>
    </source>
</evidence>
<comment type="similarity">
    <text evidence="2 5">Belongs to the HSF family.</text>
</comment>
<evidence type="ECO:0000256" key="2">
    <source>
        <dbReference type="ARBA" id="ARBA00006403"/>
    </source>
</evidence>
<keyword evidence="9" id="KW-1185">Reference proteome</keyword>
<dbReference type="HOGENOM" id="CLU_787906_0_0_1"/>
<evidence type="ECO:0000313" key="9">
    <source>
        <dbReference type="Proteomes" id="UP000006968"/>
    </source>
</evidence>
<dbReference type="OrthoDB" id="424572at2759"/>
<dbReference type="InterPro" id="IPR036388">
    <property type="entry name" value="WH-like_DNA-bd_sf"/>
</dbReference>
<protein>
    <submittedName>
        <fullName evidence="8">Hms2p</fullName>
    </submittedName>
</protein>
<sequence>MDAATTIELSDVFVSKLFRLLQNNVYPSIIRWSPDGRRFVIWNSDQFTRAVLEQVFSLSSYAAFVWQLSKYGFLNTKRLHCEEFFHAHFQRDNLTGLPLVRTRKFVAANRPTKQCTFRWDPFKANSILSKAIGKPSFEKLAKNVDKLQDDLDDLKSTNAESLRIIKEINASLQKIPYHQFHAYQTANFLQANFENIRKVVCHEPCVPQHQQQLHQQQQPQQQQQQHQYPYPYQYPHQYPHPHQQQYERKNLEPHRLLLLVLDASDLSESPLMRFPTVLDSMNCSVDTATQWHPQLRLDAYDLLFVLVSPKIQEDQLIHFRKLKNMLPNFPVVAIINSPNPPQYASASPSNYSYYYAHHFLQLGFSDLLMCPFTPTQLTNILFKHLRV</sequence>